<name>A0A1D1VZY8_RAMVA</name>
<organism evidence="7 8">
    <name type="scientific">Ramazzottius varieornatus</name>
    <name type="common">Water bear</name>
    <name type="synonym">Tardigrade</name>
    <dbReference type="NCBI Taxonomy" id="947166"/>
    <lineage>
        <taxon>Eukaryota</taxon>
        <taxon>Metazoa</taxon>
        <taxon>Ecdysozoa</taxon>
        <taxon>Tardigrada</taxon>
        <taxon>Eutardigrada</taxon>
        <taxon>Parachela</taxon>
        <taxon>Hypsibioidea</taxon>
        <taxon>Ramazzottiidae</taxon>
        <taxon>Ramazzottius</taxon>
    </lineage>
</organism>
<dbReference type="InterPro" id="IPR017452">
    <property type="entry name" value="GPCR_Rhodpsn_7TM"/>
</dbReference>
<evidence type="ECO:0000256" key="3">
    <source>
        <dbReference type="ARBA" id="ARBA00022989"/>
    </source>
</evidence>
<evidence type="ECO:0000313" key="8">
    <source>
        <dbReference type="Proteomes" id="UP000186922"/>
    </source>
</evidence>
<dbReference type="Gene3D" id="1.20.1070.10">
    <property type="entry name" value="Rhodopsin 7-helix transmembrane proteins"/>
    <property type="match status" value="1"/>
</dbReference>
<feature type="transmembrane region" description="Helical" evidence="5">
    <location>
        <begin position="60"/>
        <end position="82"/>
    </location>
</feature>
<proteinExistence type="predicted"/>
<dbReference type="GO" id="GO:0004930">
    <property type="term" value="F:G protein-coupled receptor activity"/>
    <property type="evidence" value="ECO:0007669"/>
    <property type="project" value="InterPro"/>
</dbReference>
<protein>
    <recommendedName>
        <fullName evidence="6">G-protein coupled receptors family 1 profile domain-containing protein</fullName>
    </recommendedName>
</protein>
<evidence type="ECO:0000256" key="2">
    <source>
        <dbReference type="ARBA" id="ARBA00022692"/>
    </source>
</evidence>
<keyword evidence="2 5" id="KW-0812">Transmembrane</keyword>
<keyword evidence="4 5" id="KW-0472">Membrane</keyword>
<dbReference type="CDD" id="cd00637">
    <property type="entry name" value="7tm_classA_rhodopsin-like"/>
    <property type="match status" value="1"/>
</dbReference>
<evidence type="ECO:0000259" key="6">
    <source>
        <dbReference type="PROSITE" id="PS50262"/>
    </source>
</evidence>
<dbReference type="GO" id="GO:0016020">
    <property type="term" value="C:membrane"/>
    <property type="evidence" value="ECO:0007669"/>
    <property type="project" value="UniProtKB-SubCell"/>
</dbReference>
<gene>
    <name evidence="7" type="primary">RvY_16835-1</name>
    <name evidence="7" type="synonym">RvY_16835.1</name>
    <name evidence="7" type="ORF">RvY_16835</name>
</gene>
<accession>A0A1D1VZY8</accession>
<feature type="transmembrane region" description="Helical" evidence="5">
    <location>
        <begin position="20"/>
        <end position="48"/>
    </location>
</feature>
<comment type="caution">
    <text evidence="7">The sequence shown here is derived from an EMBL/GenBank/DDBJ whole genome shotgun (WGS) entry which is preliminary data.</text>
</comment>
<comment type="subcellular location">
    <subcellularLocation>
        <location evidence="1">Membrane</location>
    </subcellularLocation>
</comment>
<dbReference type="InterPro" id="IPR000276">
    <property type="entry name" value="GPCR_Rhodpsn"/>
</dbReference>
<reference evidence="7 8" key="1">
    <citation type="journal article" date="2016" name="Nat. Commun.">
        <title>Extremotolerant tardigrade genome and improved radiotolerance of human cultured cells by tardigrade-unique protein.</title>
        <authorList>
            <person name="Hashimoto T."/>
            <person name="Horikawa D.D."/>
            <person name="Saito Y."/>
            <person name="Kuwahara H."/>
            <person name="Kozuka-Hata H."/>
            <person name="Shin-I T."/>
            <person name="Minakuchi Y."/>
            <person name="Ohishi K."/>
            <person name="Motoyama A."/>
            <person name="Aizu T."/>
            <person name="Enomoto A."/>
            <person name="Kondo K."/>
            <person name="Tanaka S."/>
            <person name="Hara Y."/>
            <person name="Koshikawa S."/>
            <person name="Sagara H."/>
            <person name="Miura T."/>
            <person name="Yokobori S."/>
            <person name="Miyagawa K."/>
            <person name="Suzuki Y."/>
            <person name="Kubo T."/>
            <person name="Oyama M."/>
            <person name="Kohara Y."/>
            <person name="Fujiyama A."/>
            <person name="Arakawa K."/>
            <person name="Katayama T."/>
            <person name="Toyoda A."/>
            <person name="Kunieda T."/>
        </authorList>
    </citation>
    <scope>NUCLEOTIDE SEQUENCE [LARGE SCALE GENOMIC DNA]</scope>
    <source>
        <strain evidence="7 8">YOKOZUNA-1</strain>
    </source>
</reference>
<dbReference type="AlphaFoldDB" id="A0A1D1VZY8"/>
<dbReference type="EMBL" id="BDGG01000014">
    <property type="protein sequence ID" value="GAV06927.1"/>
    <property type="molecule type" value="Genomic_DNA"/>
</dbReference>
<dbReference type="PROSITE" id="PS50262">
    <property type="entry name" value="G_PROTEIN_RECEP_F1_2"/>
    <property type="match status" value="1"/>
</dbReference>
<evidence type="ECO:0000256" key="1">
    <source>
        <dbReference type="ARBA" id="ARBA00004370"/>
    </source>
</evidence>
<keyword evidence="8" id="KW-1185">Reference proteome</keyword>
<evidence type="ECO:0000256" key="5">
    <source>
        <dbReference type="SAM" id="Phobius"/>
    </source>
</evidence>
<keyword evidence="3 5" id="KW-1133">Transmembrane helix</keyword>
<evidence type="ECO:0000313" key="7">
    <source>
        <dbReference type="EMBL" id="GAV06927.1"/>
    </source>
</evidence>
<evidence type="ECO:0000256" key="4">
    <source>
        <dbReference type="ARBA" id="ARBA00023136"/>
    </source>
</evidence>
<dbReference type="Proteomes" id="UP000186922">
    <property type="component" value="Unassembled WGS sequence"/>
</dbReference>
<dbReference type="Pfam" id="PF00001">
    <property type="entry name" value="7tm_1"/>
    <property type="match status" value="1"/>
</dbReference>
<sequence length="124" mass="13938">MNAASNSSSDVPVNYNGADVATWSFSTVFSIAIQLSDVLANASILFLFMPDPSLLTPFTIYVANLFFANIISAIFCFPFELFQKLYSTWWVGKSFCIMAQYTDYRYVFSGGMRNAHVLIVLNRL</sequence>
<feature type="domain" description="G-protein coupled receptors family 1 profile" evidence="6">
    <location>
        <begin position="40"/>
        <end position="96"/>
    </location>
</feature>
<dbReference type="SUPFAM" id="SSF81321">
    <property type="entry name" value="Family A G protein-coupled receptor-like"/>
    <property type="match status" value="1"/>
</dbReference>